<comment type="caution">
    <text evidence="1">The sequence shown here is derived from an EMBL/GenBank/DDBJ whole genome shotgun (WGS) entry which is preliminary data.</text>
</comment>
<feature type="non-terminal residue" evidence="1">
    <location>
        <position position="100"/>
    </location>
</feature>
<dbReference type="AlphaFoldDB" id="A0AAN9A7X6"/>
<gene>
    <name evidence="1" type="ORF">SK128_004655</name>
</gene>
<protein>
    <submittedName>
        <fullName evidence="1">Uncharacterized protein</fullName>
    </submittedName>
</protein>
<evidence type="ECO:0000313" key="1">
    <source>
        <dbReference type="EMBL" id="KAK7075520.1"/>
    </source>
</evidence>
<reference evidence="1 2" key="1">
    <citation type="submission" date="2023-11" db="EMBL/GenBank/DDBJ databases">
        <title>Halocaridina rubra genome assembly.</title>
        <authorList>
            <person name="Smith C."/>
        </authorList>
    </citation>
    <scope>NUCLEOTIDE SEQUENCE [LARGE SCALE GENOMIC DNA]</scope>
    <source>
        <strain evidence="1">EP-1</strain>
        <tissue evidence="1">Whole</tissue>
    </source>
</reference>
<dbReference type="EMBL" id="JAXCGZ010010501">
    <property type="protein sequence ID" value="KAK7075520.1"/>
    <property type="molecule type" value="Genomic_DNA"/>
</dbReference>
<sequence>MLAHLRTIDNSPELRMEAMEVLCALATQLGRPYERFVPIVNRITTKHKICHARYDILVAKVVRGLTVSDDEMTIITAHMRSIRPRSRDLQLEADSTTIKK</sequence>
<organism evidence="1 2">
    <name type="scientific">Halocaridina rubra</name>
    <name type="common">Hawaiian red shrimp</name>
    <dbReference type="NCBI Taxonomy" id="373956"/>
    <lineage>
        <taxon>Eukaryota</taxon>
        <taxon>Metazoa</taxon>
        <taxon>Ecdysozoa</taxon>
        <taxon>Arthropoda</taxon>
        <taxon>Crustacea</taxon>
        <taxon>Multicrustacea</taxon>
        <taxon>Malacostraca</taxon>
        <taxon>Eumalacostraca</taxon>
        <taxon>Eucarida</taxon>
        <taxon>Decapoda</taxon>
        <taxon>Pleocyemata</taxon>
        <taxon>Caridea</taxon>
        <taxon>Atyoidea</taxon>
        <taxon>Atyidae</taxon>
        <taxon>Halocaridina</taxon>
    </lineage>
</organism>
<accession>A0AAN9A7X6</accession>
<evidence type="ECO:0000313" key="2">
    <source>
        <dbReference type="Proteomes" id="UP001381693"/>
    </source>
</evidence>
<dbReference type="Proteomes" id="UP001381693">
    <property type="component" value="Unassembled WGS sequence"/>
</dbReference>
<keyword evidence="2" id="KW-1185">Reference proteome</keyword>
<proteinExistence type="predicted"/>
<name>A0AAN9A7X6_HALRR</name>